<accession>A0A232FKL0</accession>
<name>A0A232FKL0_9HYME</name>
<organism evidence="1 2">
    <name type="scientific">Trichomalopsis sarcophagae</name>
    <dbReference type="NCBI Taxonomy" id="543379"/>
    <lineage>
        <taxon>Eukaryota</taxon>
        <taxon>Metazoa</taxon>
        <taxon>Ecdysozoa</taxon>
        <taxon>Arthropoda</taxon>
        <taxon>Hexapoda</taxon>
        <taxon>Insecta</taxon>
        <taxon>Pterygota</taxon>
        <taxon>Neoptera</taxon>
        <taxon>Endopterygota</taxon>
        <taxon>Hymenoptera</taxon>
        <taxon>Apocrita</taxon>
        <taxon>Proctotrupomorpha</taxon>
        <taxon>Chalcidoidea</taxon>
        <taxon>Pteromalidae</taxon>
        <taxon>Pteromalinae</taxon>
        <taxon>Trichomalopsis</taxon>
    </lineage>
</organism>
<dbReference type="Proteomes" id="UP000215335">
    <property type="component" value="Unassembled WGS sequence"/>
</dbReference>
<sequence>MYNDLVDVSQLIFSEKRVGRGEKKRRDSMDSSYSVLNGSSELDSARMFDQYPYKSTIILTLDDVCGETRQQNEELFAPEINKLDSAMAVLFFYLRRQIRSKRAIRLYPDESDSQLNHRDRLHKRVVVHF</sequence>
<evidence type="ECO:0000313" key="2">
    <source>
        <dbReference type="Proteomes" id="UP000215335"/>
    </source>
</evidence>
<dbReference type="AlphaFoldDB" id="A0A232FKL0"/>
<reference evidence="1 2" key="1">
    <citation type="journal article" date="2017" name="Curr. Biol.">
        <title>The Evolution of Venom by Co-option of Single-Copy Genes.</title>
        <authorList>
            <person name="Martinson E.O."/>
            <person name="Mrinalini"/>
            <person name="Kelkar Y.D."/>
            <person name="Chang C.H."/>
            <person name="Werren J.H."/>
        </authorList>
    </citation>
    <scope>NUCLEOTIDE SEQUENCE [LARGE SCALE GENOMIC DNA]</scope>
    <source>
        <strain evidence="1 2">Alberta</strain>
        <tissue evidence="1">Whole body</tissue>
    </source>
</reference>
<comment type="caution">
    <text evidence="1">The sequence shown here is derived from an EMBL/GenBank/DDBJ whole genome shotgun (WGS) entry which is preliminary data.</text>
</comment>
<keyword evidence="2" id="KW-1185">Reference proteome</keyword>
<evidence type="ECO:0000313" key="1">
    <source>
        <dbReference type="EMBL" id="OXU30998.1"/>
    </source>
</evidence>
<protein>
    <submittedName>
        <fullName evidence="1">Uncharacterized protein</fullName>
    </submittedName>
</protein>
<gene>
    <name evidence="1" type="ORF">TSAR_008417</name>
</gene>
<proteinExistence type="predicted"/>
<dbReference type="EMBL" id="NNAY01000098">
    <property type="protein sequence ID" value="OXU30998.1"/>
    <property type="molecule type" value="Genomic_DNA"/>
</dbReference>